<keyword evidence="2" id="KW-0472">Membrane</keyword>
<dbReference type="AlphaFoldDB" id="A0A0F9Q9U5"/>
<name>A0A0F9Q9U5_9ZZZZ</name>
<accession>A0A0F9Q9U5</accession>
<keyword evidence="2" id="KW-0812">Transmembrane</keyword>
<feature type="transmembrane region" description="Helical" evidence="2">
    <location>
        <begin position="25"/>
        <end position="45"/>
    </location>
</feature>
<evidence type="ECO:0000256" key="1">
    <source>
        <dbReference type="SAM" id="MobiDB-lite"/>
    </source>
</evidence>
<reference evidence="3" key="1">
    <citation type="journal article" date="2015" name="Nature">
        <title>Complex archaea that bridge the gap between prokaryotes and eukaryotes.</title>
        <authorList>
            <person name="Spang A."/>
            <person name="Saw J.H."/>
            <person name="Jorgensen S.L."/>
            <person name="Zaremba-Niedzwiedzka K."/>
            <person name="Martijn J."/>
            <person name="Lind A.E."/>
            <person name="van Eijk R."/>
            <person name="Schleper C."/>
            <person name="Guy L."/>
            <person name="Ettema T.J."/>
        </authorList>
    </citation>
    <scope>NUCLEOTIDE SEQUENCE</scope>
</reference>
<sequence length="57" mass="6016">MTPPTGGDDPPTGGDDPSTSEIPGYSLPMMIGIIAIVSSCLLYIMKKSHKLGRLKIN</sequence>
<dbReference type="EMBL" id="LAZR01004290">
    <property type="protein sequence ID" value="KKN09956.1"/>
    <property type="molecule type" value="Genomic_DNA"/>
</dbReference>
<feature type="region of interest" description="Disordered" evidence="1">
    <location>
        <begin position="1"/>
        <end position="23"/>
    </location>
</feature>
<protein>
    <submittedName>
        <fullName evidence="3">Uncharacterized protein</fullName>
    </submittedName>
</protein>
<feature type="compositionally biased region" description="Low complexity" evidence="1">
    <location>
        <begin position="1"/>
        <end position="20"/>
    </location>
</feature>
<gene>
    <name evidence="3" type="ORF">LCGC14_1041480</name>
</gene>
<evidence type="ECO:0000256" key="2">
    <source>
        <dbReference type="SAM" id="Phobius"/>
    </source>
</evidence>
<comment type="caution">
    <text evidence="3">The sequence shown here is derived from an EMBL/GenBank/DDBJ whole genome shotgun (WGS) entry which is preliminary data.</text>
</comment>
<evidence type="ECO:0000313" key="3">
    <source>
        <dbReference type="EMBL" id="KKN09956.1"/>
    </source>
</evidence>
<proteinExistence type="predicted"/>
<keyword evidence="2" id="KW-1133">Transmembrane helix</keyword>
<organism evidence="3">
    <name type="scientific">marine sediment metagenome</name>
    <dbReference type="NCBI Taxonomy" id="412755"/>
    <lineage>
        <taxon>unclassified sequences</taxon>
        <taxon>metagenomes</taxon>
        <taxon>ecological metagenomes</taxon>
    </lineage>
</organism>